<organism evidence="2 3">
    <name type="scientific">Parachaetomium inaequale</name>
    <dbReference type="NCBI Taxonomy" id="2588326"/>
    <lineage>
        <taxon>Eukaryota</taxon>
        <taxon>Fungi</taxon>
        <taxon>Dikarya</taxon>
        <taxon>Ascomycota</taxon>
        <taxon>Pezizomycotina</taxon>
        <taxon>Sordariomycetes</taxon>
        <taxon>Sordariomycetidae</taxon>
        <taxon>Sordariales</taxon>
        <taxon>Chaetomiaceae</taxon>
        <taxon>Parachaetomium</taxon>
    </lineage>
</organism>
<evidence type="ECO:0000313" key="2">
    <source>
        <dbReference type="EMBL" id="KAK4032865.1"/>
    </source>
</evidence>
<evidence type="ECO:0000313" key="3">
    <source>
        <dbReference type="Proteomes" id="UP001303115"/>
    </source>
</evidence>
<protein>
    <recommendedName>
        <fullName evidence="1">2EXR domain-containing protein</fullName>
    </recommendedName>
</protein>
<dbReference type="EMBL" id="MU854569">
    <property type="protein sequence ID" value="KAK4032865.1"/>
    <property type="molecule type" value="Genomic_DNA"/>
</dbReference>
<dbReference type="Pfam" id="PF20150">
    <property type="entry name" value="2EXR"/>
    <property type="match status" value="1"/>
</dbReference>
<dbReference type="AlphaFoldDB" id="A0AAN6SMS6"/>
<evidence type="ECO:0000259" key="1">
    <source>
        <dbReference type="Pfam" id="PF20150"/>
    </source>
</evidence>
<comment type="caution">
    <text evidence="2">The sequence shown here is derived from an EMBL/GenBank/DDBJ whole genome shotgun (WGS) entry which is preliminary data.</text>
</comment>
<sequence length="296" mass="33993">MSMLYREGREAFYRLQEEIIKHSEDYSFLLWTTVPDSVEFSKRASFKPFPRLPPELRQQIWSIAASSPPTPPTPRVCIFSKTSNPPRLVVHEPRNWALLATNTEARHVALMAPIPTRDYNPEIDILYIPRRSLNSFRTALFQPLTPEWVRKTRRLALPSTEVCRVLANPDFVTRLFSLDTLSIVYPAGSGTVDYFQDVTFPVEEGYMFLRRLSQDELAAITIKADYAHGTRVGTFPIRWTRTGIDYLNWAEATLDRSGREGELGGSPLWDDQAGHVWISYEGRCFEALTVPKTFDM</sequence>
<reference evidence="3" key="1">
    <citation type="journal article" date="2023" name="Mol. Phylogenet. Evol.">
        <title>Genome-scale phylogeny and comparative genomics of the fungal order Sordariales.</title>
        <authorList>
            <person name="Hensen N."/>
            <person name="Bonometti L."/>
            <person name="Westerberg I."/>
            <person name="Brannstrom I.O."/>
            <person name="Guillou S."/>
            <person name="Cros-Aarteil S."/>
            <person name="Calhoun S."/>
            <person name="Haridas S."/>
            <person name="Kuo A."/>
            <person name="Mondo S."/>
            <person name="Pangilinan J."/>
            <person name="Riley R."/>
            <person name="LaButti K."/>
            <person name="Andreopoulos B."/>
            <person name="Lipzen A."/>
            <person name="Chen C."/>
            <person name="Yan M."/>
            <person name="Daum C."/>
            <person name="Ng V."/>
            <person name="Clum A."/>
            <person name="Steindorff A."/>
            <person name="Ohm R.A."/>
            <person name="Martin F."/>
            <person name="Silar P."/>
            <person name="Natvig D.O."/>
            <person name="Lalanne C."/>
            <person name="Gautier V."/>
            <person name="Ament-Velasquez S.L."/>
            <person name="Kruys A."/>
            <person name="Hutchinson M.I."/>
            <person name="Powell A.J."/>
            <person name="Barry K."/>
            <person name="Miller A.N."/>
            <person name="Grigoriev I.V."/>
            <person name="Debuchy R."/>
            <person name="Gladieux P."/>
            <person name="Hiltunen Thoren M."/>
            <person name="Johannesson H."/>
        </authorList>
    </citation>
    <scope>NUCLEOTIDE SEQUENCE [LARGE SCALE GENOMIC DNA]</scope>
    <source>
        <strain evidence="3">CBS 284.82</strain>
    </source>
</reference>
<dbReference type="Proteomes" id="UP001303115">
    <property type="component" value="Unassembled WGS sequence"/>
</dbReference>
<gene>
    <name evidence="2" type="ORF">C8A01DRAFT_40692</name>
</gene>
<dbReference type="InterPro" id="IPR045518">
    <property type="entry name" value="2EXR"/>
</dbReference>
<feature type="domain" description="2EXR" evidence="1">
    <location>
        <begin position="46"/>
        <end position="123"/>
    </location>
</feature>
<name>A0AAN6SMS6_9PEZI</name>
<accession>A0AAN6SMS6</accession>
<proteinExistence type="predicted"/>
<keyword evidence="3" id="KW-1185">Reference proteome</keyword>